<feature type="chain" id="PRO_5037525467" evidence="1">
    <location>
        <begin position="21"/>
        <end position="70"/>
    </location>
</feature>
<evidence type="ECO:0000256" key="1">
    <source>
        <dbReference type="SAM" id="SignalP"/>
    </source>
</evidence>
<reference evidence="3" key="1">
    <citation type="submission" date="2022-11" db="UniProtKB">
        <authorList>
            <consortium name="WormBaseParasite"/>
        </authorList>
    </citation>
    <scope>IDENTIFICATION</scope>
</reference>
<feature type="signal peptide" evidence="1">
    <location>
        <begin position="1"/>
        <end position="20"/>
    </location>
</feature>
<protein>
    <submittedName>
        <fullName evidence="3">Secreted protein</fullName>
    </submittedName>
</protein>
<dbReference type="Proteomes" id="UP000887577">
    <property type="component" value="Unplaced"/>
</dbReference>
<evidence type="ECO:0000313" key="3">
    <source>
        <dbReference type="WBParaSite" id="PSU_v2.g20364.t1"/>
    </source>
</evidence>
<dbReference type="AlphaFoldDB" id="A0A914YN40"/>
<keyword evidence="2" id="KW-1185">Reference proteome</keyword>
<keyword evidence="1" id="KW-0732">Signal</keyword>
<evidence type="ECO:0000313" key="2">
    <source>
        <dbReference type="Proteomes" id="UP000887577"/>
    </source>
</evidence>
<dbReference type="WBParaSite" id="PSU_v2.g20364.t1">
    <property type="protein sequence ID" value="PSU_v2.g20364.t1"/>
    <property type="gene ID" value="PSU_v2.g20364"/>
</dbReference>
<organism evidence="2 3">
    <name type="scientific">Panagrolaimus superbus</name>
    <dbReference type="NCBI Taxonomy" id="310955"/>
    <lineage>
        <taxon>Eukaryota</taxon>
        <taxon>Metazoa</taxon>
        <taxon>Ecdysozoa</taxon>
        <taxon>Nematoda</taxon>
        <taxon>Chromadorea</taxon>
        <taxon>Rhabditida</taxon>
        <taxon>Tylenchina</taxon>
        <taxon>Panagrolaimomorpha</taxon>
        <taxon>Panagrolaimoidea</taxon>
        <taxon>Panagrolaimidae</taxon>
        <taxon>Panagrolaimus</taxon>
    </lineage>
</organism>
<accession>A0A914YN40</accession>
<name>A0A914YN40_9BILA</name>
<proteinExistence type="predicted"/>
<sequence length="70" mass="7940">MFKVILMLLFFNSSLLLCSGYCRSSLITTWITEGIVKRETTNTATVATGGFCIYMAVTYQGAIVRYYLFF</sequence>